<feature type="compositionally biased region" description="Low complexity" evidence="1">
    <location>
        <begin position="77"/>
        <end position="110"/>
    </location>
</feature>
<dbReference type="Proteomes" id="UP000001429">
    <property type="component" value="Chromosome 2"/>
</dbReference>
<protein>
    <submittedName>
        <fullName evidence="2">Uncharacterized protein</fullName>
    </submittedName>
</protein>
<dbReference type="VEuPathDB" id="FungiDB:CAWG_06108"/>
<organism evidence="2 3">
    <name type="scientific">Candida albicans (strain WO-1)</name>
    <name type="common">Yeast</name>
    <dbReference type="NCBI Taxonomy" id="294748"/>
    <lineage>
        <taxon>Eukaryota</taxon>
        <taxon>Fungi</taxon>
        <taxon>Dikarya</taxon>
        <taxon>Ascomycota</taxon>
        <taxon>Saccharomycotina</taxon>
        <taxon>Pichiomycetes</taxon>
        <taxon>Debaryomycetaceae</taxon>
        <taxon>Candida/Lodderomyces clade</taxon>
        <taxon>Candida</taxon>
    </lineage>
</organism>
<dbReference type="HOGENOM" id="CLU_624948_0_0_1"/>
<proteinExistence type="predicted"/>
<evidence type="ECO:0000313" key="3">
    <source>
        <dbReference type="Proteomes" id="UP000001429"/>
    </source>
</evidence>
<feature type="region of interest" description="Disordered" evidence="1">
    <location>
        <begin position="77"/>
        <end position="139"/>
    </location>
</feature>
<gene>
    <name evidence="2" type="ORF">CAWG_06108</name>
</gene>
<dbReference type="EMBL" id="CH672354">
    <property type="protein sequence ID" value="EEQ47528.1"/>
    <property type="molecule type" value="Genomic_DNA"/>
</dbReference>
<dbReference type="PaxDb" id="5476-C4YKU9"/>
<sequence>MSEVPKQESPGSSIFKQSNALTSTKIRGAPSNSQIANVDFNTLRKLNTNSSFSSNLTNSTTKTSNALSRLFTRNKSSSNISIHPSSSDVDSSPKTLRESTSLSESSKSTSGNKLRIAKKLKFPNNQSSRKPDLFLDTSSTISEDNSSFRKVITGHSLNEMNKPRKSSMSSPMSATFHSLFHRSHHNGSNLQQDTNQVATGTTPLSGKFDDFSKASKTTLCLSSNSSNSIISNPELAQIYNFTNPNISIEDGETNMDHSNSSFLDIHKKMLVPADSFIQNKLNKYHQTEVGLGIYESELDHDKDSKIYSNLFYYLKPLFTPSFSISDSGQKGRMRPILGASVEEIANFVKESFCLHQLNHERSFRSKTRSSVSSLGREKVEDFDCRQLSNLFEKLMSLLSHNLQTAEPSDISLQALILNAWKYYNAYFRFYLLSIFQPLQLHLNELSTRGHNGSKITRIDDLLLVSFRKVFITEQRIGGGDRETSQFLRNTKSEDLTGNRLLTSTLAVLSSIS</sequence>
<dbReference type="OMA" id="FITEQRI"/>
<keyword evidence="3" id="KW-1185">Reference proteome</keyword>
<reference evidence="2 3" key="1">
    <citation type="journal article" date="2009" name="Nature">
        <title>Evolution of pathogenicity and sexual reproduction in eight Candida genomes.</title>
        <authorList>
            <person name="Butler G."/>
            <person name="Rasmussen M.D."/>
            <person name="Lin M.F."/>
            <person name="Santos M.A."/>
            <person name="Sakthikumar S."/>
            <person name="Munro C.A."/>
            <person name="Rheinbay E."/>
            <person name="Grabherr M."/>
            <person name="Forche A."/>
            <person name="Reedy J.L."/>
            <person name="Agrafioti I."/>
            <person name="Arnaud M.B."/>
            <person name="Bates S."/>
            <person name="Brown A.J."/>
            <person name="Brunke S."/>
            <person name="Costanzo M.C."/>
            <person name="Fitzpatrick D.A."/>
            <person name="de Groot P.W."/>
            <person name="Harris D."/>
            <person name="Hoyer L.L."/>
            <person name="Hube B."/>
            <person name="Klis F.M."/>
            <person name="Kodira C."/>
            <person name="Lennard N."/>
            <person name="Logue M.E."/>
            <person name="Martin R."/>
            <person name="Neiman A.M."/>
            <person name="Nikolaou E."/>
            <person name="Quail M.A."/>
            <person name="Quinn J."/>
            <person name="Santos M.C."/>
            <person name="Schmitzberger F.F."/>
            <person name="Sherlock G."/>
            <person name="Shah P."/>
            <person name="Silverstein K.A."/>
            <person name="Skrzypek M.S."/>
            <person name="Soll D."/>
            <person name="Staggs R."/>
            <person name="Stansfield I."/>
            <person name="Stumpf M.P."/>
            <person name="Sudbery P.E."/>
            <person name="Srikantha T."/>
            <person name="Zeng Q."/>
            <person name="Berman J."/>
            <person name="Berriman M."/>
            <person name="Heitman J."/>
            <person name="Gow N.A."/>
            <person name="Lorenz M.C."/>
            <person name="Birren B.W."/>
            <person name="Kellis M."/>
            <person name="Cuomo C.A."/>
        </authorList>
    </citation>
    <scope>NUCLEOTIDE SEQUENCE [LARGE SCALE GENOMIC DNA]</scope>
    <source>
        <strain evidence="2 3">WO-1</strain>
    </source>
</reference>
<evidence type="ECO:0000313" key="2">
    <source>
        <dbReference type="EMBL" id="EEQ47528.1"/>
    </source>
</evidence>
<dbReference type="OrthoDB" id="4022940at2759"/>
<dbReference type="AlphaFoldDB" id="C4YKU9"/>
<accession>C4YKU9</accession>
<name>C4YKU9_CANAW</name>
<evidence type="ECO:0000256" key="1">
    <source>
        <dbReference type="SAM" id="MobiDB-lite"/>
    </source>
</evidence>